<evidence type="ECO:0000313" key="1">
    <source>
        <dbReference type="EMBL" id="VDL60174.1"/>
    </source>
</evidence>
<dbReference type="Proteomes" id="UP000274504">
    <property type="component" value="Unassembled WGS sequence"/>
</dbReference>
<sequence length="482" mass="55217">MLNLSSRNYTEAPLIRCSFSPETDSFVINFLIPSNIVRGFIKEIDSVQFPYLGYRWKLRFQRTKMHIGAFLFLIISKPATNMEIYLDMSLTILNREHFSKNQHYADRQVVFCRDIPRHGCKTLIELSDLSGGKFLADDYTFLLELELSNPKVNIYAQLTSTSELVRFLCNTYVDCYNADDSDHDPILFESKTLNAGGETCQLGVAISHASVFGTEQKENSQVSMYIFRRRSKNQRPKQNLSFMEFSCEIDSHTSHRRMQFLLDLETGMSCMKNLGKLEADTVTDFVRGGIADHIAKKVPFKYFNPVLEIKLNSLRTRKLIPRKLILLSPQSNLYFSTLPFDPLNTRWNIFAFQYGRSLSCGLQFESDIKKKSLNENSIDILWWSVHLGNGSIENDNMLHDGAKVALSIATRFHQMYGTEVSVESLNSVAGPVDENFFAEALSPSQCLIHYPEDKMNASTTRTRTSKTRKYKLEDATAEQRFG</sequence>
<dbReference type="AlphaFoldDB" id="A0A158QES4"/>
<dbReference type="OrthoDB" id="10035275at2759"/>
<evidence type="ECO:0000313" key="2">
    <source>
        <dbReference type="Proteomes" id="UP000274504"/>
    </source>
</evidence>
<proteinExistence type="predicted"/>
<dbReference type="STRING" id="6216.A0A158QES4"/>
<dbReference type="SUPFAM" id="SSF49599">
    <property type="entry name" value="TRAF domain-like"/>
    <property type="match status" value="1"/>
</dbReference>
<name>A0A158QES4_HYMDI</name>
<dbReference type="WBParaSite" id="HDID_0000785801-mRNA-1">
    <property type="protein sequence ID" value="HDID_0000785801-mRNA-1"/>
    <property type="gene ID" value="HDID_0000785801"/>
</dbReference>
<gene>
    <name evidence="1" type="ORF">HDID_LOCUS7856</name>
</gene>
<evidence type="ECO:0000313" key="3">
    <source>
        <dbReference type="WBParaSite" id="HDID_0000785801-mRNA-1"/>
    </source>
</evidence>
<organism evidence="3">
    <name type="scientific">Hymenolepis diminuta</name>
    <name type="common">Rat tapeworm</name>
    <dbReference type="NCBI Taxonomy" id="6216"/>
    <lineage>
        <taxon>Eukaryota</taxon>
        <taxon>Metazoa</taxon>
        <taxon>Spiralia</taxon>
        <taxon>Lophotrochozoa</taxon>
        <taxon>Platyhelminthes</taxon>
        <taxon>Cestoda</taxon>
        <taxon>Eucestoda</taxon>
        <taxon>Cyclophyllidea</taxon>
        <taxon>Hymenolepididae</taxon>
        <taxon>Hymenolepis</taxon>
    </lineage>
</organism>
<protein>
    <submittedName>
        <fullName evidence="3">MATH domain-containing protein</fullName>
    </submittedName>
</protein>
<reference evidence="1 2" key="2">
    <citation type="submission" date="2018-11" db="EMBL/GenBank/DDBJ databases">
        <authorList>
            <consortium name="Pathogen Informatics"/>
        </authorList>
    </citation>
    <scope>NUCLEOTIDE SEQUENCE [LARGE SCALE GENOMIC DNA]</scope>
</reference>
<dbReference type="InterPro" id="IPR008974">
    <property type="entry name" value="TRAF-like"/>
</dbReference>
<accession>A0A158QES4</accession>
<reference evidence="3" key="1">
    <citation type="submission" date="2016-04" db="UniProtKB">
        <authorList>
            <consortium name="WormBaseParasite"/>
        </authorList>
    </citation>
    <scope>IDENTIFICATION</scope>
</reference>
<dbReference type="Gene3D" id="2.60.210.10">
    <property type="entry name" value="Apoptosis, Tumor Necrosis Factor Receptor Associated Protein 2, Chain A"/>
    <property type="match status" value="1"/>
</dbReference>
<dbReference type="EMBL" id="UYSG01010989">
    <property type="protein sequence ID" value="VDL60174.1"/>
    <property type="molecule type" value="Genomic_DNA"/>
</dbReference>